<evidence type="ECO:0000313" key="1">
    <source>
        <dbReference type="EMBL" id="KXT44619.1"/>
    </source>
</evidence>
<organism evidence="1">
    <name type="scientific">Bacteroides intestinalis</name>
    <dbReference type="NCBI Taxonomy" id="329854"/>
    <lineage>
        <taxon>Bacteria</taxon>
        <taxon>Pseudomonadati</taxon>
        <taxon>Bacteroidota</taxon>
        <taxon>Bacteroidia</taxon>
        <taxon>Bacteroidales</taxon>
        <taxon>Bacteroidaceae</taxon>
        <taxon>Bacteroides</taxon>
    </lineage>
</organism>
<evidence type="ECO:0000313" key="2">
    <source>
        <dbReference type="Proteomes" id="UP000070319"/>
    </source>
</evidence>
<protein>
    <submittedName>
        <fullName evidence="1">Uncharacterized protein</fullName>
    </submittedName>
</protein>
<dbReference type="EMBL" id="LTDF01000147">
    <property type="protein sequence ID" value="KXT44619.1"/>
    <property type="molecule type" value="Genomic_DNA"/>
</dbReference>
<proteinExistence type="predicted"/>
<dbReference type="Proteomes" id="UP000070319">
    <property type="component" value="Unassembled WGS sequence"/>
</dbReference>
<accession>A0A139KZJ8</accession>
<dbReference type="AlphaFoldDB" id="A0A139KZJ8"/>
<gene>
    <name evidence="1" type="ORF">HMPREF2531_03819</name>
</gene>
<name>A0A139KZJ8_9BACE</name>
<comment type="caution">
    <text evidence="1">The sequence shown here is derived from an EMBL/GenBank/DDBJ whole genome shotgun (WGS) entry which is preliminary data.</text>
</comment>
<sequence>MYNFIGVEVVTTTTESGINIVAMFQEYAPFVFLPDFLFVNL</sequence>
<dbReference type="PATRIC" id="fig|329854.7.peg.3886"/>
<reference evidence="1 2" key="1">
    <citation type="submission" date="2016-02" db="EMBL/GenBank/DDBJ databases">
        <authorList>
            <person name="Wen L."/>
            <person name="He K."/>
            <person name="Yang H."/>
        </authorList>
    </citation>
    <scope>NUCLEOTIDE SEQUENCE [LARGE SCALE GENOMIC DNA]</scope>
    <source>
        <strain evidence="1 2">KLE1704</strain>
    </source>
</reference>